<keyword evidence="12" id="KW-0809">Transit peptide</keyword>
<feature type="region of interest" description="Disordered" evidence="19">
    <location>
        <begin position="462"/>
        <end position="484"/>
    </location>
</feature>
<gene>
    <name evidence="21" type="ORF">SEMRO_39_G024340.1</name>
</gene>
<dbReference type="PROSITE" id="PS50865">
    <property type="entry name" value="ZF_MYND_2"/>
    <property type="match status" value="1"/>
</dbReference>
<evidence type="ECO:0000313" key="22">
    <source>
        <dbReference type="Proteomes" id="UP001153069"/>
    </source>
</evidence>
<evidence type="ECO:0000256" key="19">
    <source>
        <dbReference type="SAM" id="MobiDB-lite"/>
    </source>
</evidence>
<dbReference type="AlphaFoldDB" id="A0A9N8H425"/>
<proteinExistence type="inferred from homology"/>
<protein>
    <recommendedName>
        <fullName evidence="16">phytol kinase</fullName>
        <ecNumber evidence="16">2.7.1.182</ecNumber>
    </recommendedName>
</protein>
<keyword evidence="22" id="KW-1185">Reference proteome</keyword>
<evidence type="ECO:0000256" key="17">
    <source>
        <dbReference type="ARBA" id="ARBA00048889"/>
    </source>
</evidence>
<dbReference type="GO" id="GO:0016020">
    <property type="term" value="C:membrane"/>
    <property type="evidence" value="ECO:0007669"/>
    <property type="project" value="UniProtKB-SubCell"/>
</dbReference>
<dbReference type="Gene3D" id="6.10.140.2220">
    <property type="match status" value="1"/>
</dbReference>
<evidence type="ECO:0000256" key="15">
    <source>
        <dbReference type="ARBA" id="ARBA00024015"/>
    </source>
</evidence>
<keyword evidence="10" id="KW-0418">Kinase</keyword>
<comment type="subcellular location">
    <subcellularLocation>
        <location evidence="1">Membrane</location>
        <topology evidence="1">Multi-pass membrane protein</topology>
    </subcellularLocation>
    <subcellularLocation>
        <location evidence="2">Plastid</location>
        <location evidence="2">Chloroplast</location>
    </subcellularLocation>
</comment>
<dbReference type="InterPro" id="IPR039606">
    <property type="entry name" value="Phytol/farnesol_kinase"/>
</dbReference>
<comment type="caution">
    <text evidence="21">The sequence shown here is derived from an EMBL/GenBank/DDBJ whole genome shotgun (WGS) entry which is preliminary data.</text>
</comment>
<evidence type="ECO:0000256" key="6">
    <source>
        <dbReference type="ARBA" id="ARBA00022679"/>
    </source>
</evidence>
<organism evidence="21 22">
    <name type="scientific">Seminavis robusta</name>
    <dbReference type="NCBI Taxonomy" id="568900"/>
    <lineage>
        <taxon>Eukaryota</taxon>
        <taxon>Sar</taxon>
        <taxon>Stramenopiles</taxon>
        <taxon>Ochrophyta</taxon>
        <taxon>Bacillariophyta</taxon>
        <taxon>Bacillariophyceae</taxon>
        <taxon>Bacillariophycidae</taxon>
        <taxon>Naviculales</taxon>
        <taxon>Naviculaceae</taxon>
        <taxon>Seminavis</taxon>
    </lineage>
</organism>
<keyword evidence="4" id="KW-0150">Chloroplast</keyword>
<feature type="domain" description="MYND-type" evidence="20">
    <location>
        <begin position="303"/>
        <end position="345"/>
    </location>
</feature>
<evidence type="ECO:0000256" key="16">
    <source>
        <dbReference type="ARBA" id="ARBA00039024"/>
    </source>
</evidence>
<evidence type="ECO:0000256" key="18">
    <source>
        <dbReference type="PROSITE-ProRule" id="PRU00134"/>
    </source>
</evidence>
<evidence type="ECO:0000313" key="21">
    <source>
        <dbReference type="EMBL" id="CAB9498505.1"/>
    </source>
</evidence>
<dbReference type="InterPro" id="IPR002893">
    <property type="entry name" value="Znf_MYND"/>
</dbReference>
<evidence type="ECO:0000256" key="1">
    <source>
        <dbReference type="ARBA" id="ARBA00004141"/>
    </source>
</evidence>
<keyword evidence="13" id="KW-1133">Transmembrane helix</keyword>
<evidence type="ECO:0000256" key="3">
    <source>
        <dbReference type="ARBA" id="ARBA00010794"/>
    </source>
</evidence>
<evidence type="ECO:0000256" key="4">
    <source>
        <dbReference type="ARBA" id="ARBA00022528"/>
    </source>
</evidence>
<dbReference type="GO" id="GO:0009507">
    <property type="term" value="C:chloroplast"/>
    <property type="evidence" value="ECO:0007669"/>
    <property type="project" value="UniProtKB-SubCell"/>
</dbReference>
<evidence type="ECO:0000256" key="5">
    <source>
        <dbReference type="ARBA" id="ARBA00022640"/>
    </source>
</evidence>
<reference evidence="21" key="1">
    <citation type="submission" date="2020-06" db="EMBL/GenBank/DDBJ databases">
        <authorList>
            <consortium name="Plant Systems Biology data submission"/>
        </authorList>
    </citation>
    <scope>NUCLEOTIDE SEQUENCE</scope>
    <source>
        <strain evidence="21">D6</strain>
    </source>
</reference>
<dbReference type="PROSITE" id="PS01360">
    <property type="entry name" value="ZF_MYND_1"/>
    <property type="match status" value="1"/>
</dbReference>
<feature type="compositionally biased region" description="Polar residues" evidence="19">
    <location>
        <begin position="467"/>
        <end position="484"/>
    </location>
</feature>
<keyword evidence="11" id="KW-0862">Zinc</keyword>
<keyword evidence="6" id="KW-0808">Transferase</keyword>
<dbReference type="GO" id="GO:0008270">
    <property type="term" value="F:zinc ion binding"/>
    <property type="evidence" value="ECO:0007669"/>
    <property type="project" value="UniProtKB-KW"/>
</dbReference>
<keyword evidence="9 18" id="KW-0863">Zinc-finger</keyword>
<evidence type="ECO:0000256" key="8">
    <source>
        <dbReference type="ARBA" id="ARBA00022723"/>
    </source>
</evidence>
<dbReference type="OrthoDB" id="496827at2759"/>
<dbReference type="PANTHER" id="PTHR32523:SF8">
    <property type="entry name" value="DOLICHOL KINASE"/>
    <property type="match status" value="1"/>
</dbReference>
<evidence type="ECO:0000256" key="12">
    <source>
        <dbReference type="ARBA" id="ARBA00022946"/>
    </source>
</evidence>
<dbReference type="PANTHER" id="PTHR32523">
    <property type="entry name" value="PHYTOL KINASE 1, CHLOROPLASTIC"/>
    <property type="match status" value="1"/>
</dbReference>
<evidence type="ECO:0000256" key="14">
    <source>
        <dbReference type="ARBA" id="ARBA00023136"/>
    </source>
</evidence>
<evidence type="ECO:0000256" key="2">
    <source>
        <dbReference type="ARBA" id="ARBA00004229"/>
    </source>
</evidence>
<keyword evidence="8" id="KW-0479">Metal-binding</keyword>
<dbReference type="SUPFAM" id="SSF144232">
    <property type="entry name" value="HIT/MYND zinc finger-like"/>
    <property type="match status" value="1"/>
</dbReference>
<accession>A0A9N8H425</accession>
<dbReference type="EMBL" id="CAICTM010000039">
    <property type="protein sequence ID" value="CAB9498505.1"/>
    <property type="molecule type" value="Genomic_DNA"/>
</dbReference>
<dbReference type="Proteomes" id="UP001153069">
    <property type="component" value="Unassembled WGS sequence"/>
</dbReference>
<dbReference type="Pfam" id="PF01753">
    <property type="entry name" value="zf-MYND"/>
    <property type="match status" value="1"/>
</dbReference>
<keyword evidence="7" id="KW-0812">Transmembrane</keyword>
<dbReference type="GO" id="GO:0010276">
    <property type="term" value="F:phytol kinase activity"/>
    <property type="evidence" value="ECO:0007669"/>
    <property type="project" value="UniProtKB-EC"/>
</dbReference>
<keyword evidence="5" id="KW-0934">Plastid</keyword>
<keyword evidence="14" id="KW-0472">Membrane</keyword>
<evidence type="ECO:0000256" key="9">
    <source>
        <dbReference type="ARBA" id="ARBA00022771"/>
    </source>
</evidence>
<evidence type="ECO:0000259" key="20">
    <source>
        <dbReference type="PROSITE" id="PS50865"/>
    </source>
</evidence>
<evidence type="ECO:0000256" key="10">
    <source>
        <dbReference type="ARBA" id="ARBA00022777"/>
    </source>
</evidence>
<evidence type="ECO:0000256" key="11">
    <source>
        <dbReference type="ARBA" id="ARBA00022833"/>
    </source>
</evidence>
<comment type="pathway">
    <text evidence="15">Cofactor biosynthesis; tocopherol biosynthesis.</text>
</comment>
<evidence type="ECO:0000256" key="7">
    <source>
        <dbReference type="ARBA" id="ARBA00022692"/>
    </source>
</evidence>
<dbReference type="EC" id="2.7.1.182" evidence="16"/>
<name>A0A9N8H425_9STRA</name>
<evidence type="ECO:0000256" key="13">
    <source>
        <dbReference type="ARBA" id="ARBA00022989"/>
    </source>
</evidence>
<comment type="catalytic activity">
    <reaction evidence="17">
        <text>phytol + CTP = phytyl phosphate + CDP + H(+)</text>
        <dbReference type="Rhea" id="RHEA:38055"/>
        <dbReference type="ChEBI" id="CHEBI:15378"/>
        <dbReference type="ChEBI" id="CHEBI:17327"/>
        <dbReference type="ChEBI" id="CHEBI:37563"/>
        <dbReference type="ChEBI" id="CHEBI:58069"/>
        <dbReference type="ChEBI" id="CHEBI:75483"/>
        <dbReference type="EC" id="2.7.1.182"/>
    </reaction>
</comment>
<comment type="similarity">
    <text evidence="3">Belongs to the polyprenol kinase family.</text>
</comment>
<sequence>MTTTTTTTTTTKMKNELGYEMVESLEDLLGRLLVASERKISRSVEPDEAVWMLGLPYPADATNDHLRTLQRLYVALLQNDPVLDRLLNMSEEEDQAIPLLYFLEFPFMVLCARKDKTGLLQCQNQQDFEITEIARRILCHAKILSFCRTVIAPHNTTCSASLITSALGILNSLSDALGILSNSKAKKMIQRHVYRHESFNDGFLELRDDLATLLSSHGNNPKPQMVANAILVQWELVGTVAGRDMAPSILGSAPQRDVFEQAVLRVRDQLDPMVVLHLLQRLGSCDSDTTVRSSSSPSAPRAVYVCGNGGCRKKTTKRCDQCKCVGYCSRECQVADWKAGHKKVCNKSKSKKQNDKKIGAAAAETRDVTSPALAKQNELLQKNPGFDYVIVLPEGKHDMGVQLGIPDIKAAFGCLRSQAPQDPQCVSTMYKFLHATHPLHKEIIRKQLLAEYGVDPETLLRGPSLDEWNNNSNGPSQQVMEVVD</sequence>